<dbReference type="KEGG" id="abut:Ami103574_01735"/>
<evidence type="ECO:0000313" key="2">
    <source>
        <dbReference type="Proteomes" id="UP000466848"/>
    </source>
</evidence>
<sequence>MYEPSDEFELANEKLHKMKETLNFDELQFQRIKSVINKAAIWSEEIGTMLLDFMKEFEEDEETKEELTFRYETAKQASLSADELWNQVNICADQELSKETLLIILKGFIEYYEVLANHLNDGEDTEILTNLRKTLMDIKELK</sequence>
<reference evidence="1 2" key="1">
    <citation type="submission" date="2020-02" db="EMBL/GenBank/DDBJ databases">
        <authorList>
            <person name="Kim Y.B."/>
            <person name="Roh S.W."/>
        </authorList>
    </citation>
    <scope>NUCLEOTIDE SEQUENCE [LARGE SCALE GENOMIC DNA]</scope>
    <source>
        <strain evidence="1 2">DSM 103574</strain>
    </source>
</reference>
<dbReference type="EMBL" id="CP048649">
    <property type="protein sequence ID" value="QIB68108.1"/>
    <property type="molecule type" value="Genomic_DNA"/>
</dbReference>
<name>A0A858BSQ5_9FIRM</name>
<dbReference type="RefSeq" id="WP_163065028.1">
    <property type="nucleotide sequence ID" value="NZ_CP048649.1"/>
</dbReference>
<dbReference type="Proteomes" id="UP000466848">
    <property type="component" value="Chromosome"/>
</dbReference>
<protein>
    <submittedName>
        <fullName evidence="1">Uncharacterized protein</fullName>
    </submittedName>
</protein>
<dbReference type="AlphaFoldDB" id="A0A858BSQ5"/>
<evidence type="ECO:0000313" key="1">
    <source>
        <dbReference type="EMBL" id="QIB68108.1"/>
    </source>
</evidence>
<accession>A0A858BSQ5</accession>
<keyword evidence="2" id="KW-1185">Reference proteome</keyword>
<organism evidence="1 2">
    <name type="scientific">Aminipila butyrica</name>
    <dbReference type="NCBI Taxonomy" id="433296"/>
    <lineage>
        <taxon>Bacteria</taxon>
        <taxon>Bacillati</taxon>
        <taxon>Bacillota</taxon>
        <taxon>Clostridia</taxon>
        <taxon>Peptostreptococcales</taxon>
        <taxon>Anaerovoracaceae</taxon>
        <taxon>Aminipila</taxon>
    </lineage>
</organism>
<gene>
    <name evidence="1" type="ORF">Ami103574_01735</name>
</gene>
<proteinExistence type="predicted"/>